<protein>
    <submittedName>
        <fullName evidence="3">Glycogen debranching enzyme</fullName>
    </submittedName>
</protein>
<proteinExistence type="predicted"/>
<dbReference type="AlphaFoldDB" id="A0A3D8R7L5"/>
<dbReference type="GO" id="GO:0030246">
    <property type="term" value="F:carbohydrate binding"/>
    <property type="evidence" value="ECO:0007669"/>
    <property type="project" value="InterPro"/>
</dbReference>
<organism evidence="3 4">
    <name type="scientific">Coleophoma cylindrospora</name>
    <dbReference type="NCBI Taxonomy" id="1849047"/>
    <lineage>
        <taxon>Eukaryota</taxon>
        <taxon>Fungi</taxon>
        <taxon>Dikarya</taxon>
        <taxon>Ascomycota</taxon>
        <taxon>Pezizomycotina</taxon>
        <taxon>Leotiomycetes</taxon>
        <taxon>Helotiales</taxon>
        <taxon>Dermateaceae</taxon>
        <taxon>Coleophoma</taxon>
    </lineage>
</organism>
<dbReference type="EMBL" id="PDLM01000009">
    <property type="protein sequence ID" value="RDW69824.1"/>
    <property type="molecule type" value="Genomic_DNA"/>
</dbReference>
<comment type="caution">
    <text evidence="3">The sequence shown here is derived from an EMBL/GenBank/DDBJ whole genome shotgun (WGS) entry which is preliminary data.</text>
</comment>
<dbReference type="Pfam" id="PF10645">
    <property type="entry name" value="Carb_bind"/>
    <property type="match status" value="1"/>
</dbReference>
<evidence type="ECO:0000313" key="3">
    <source>
        <dbReference type="EMBL" id="RDW69824.1"/>
    </source>
</evidence>
<name>A0A3D8R7L5_9HELO</name>
<dbReference type="Proteomes" id="UP000256645">
    <property type="component" value="Unassembled WGS sequence"/>
</dbReference>
<gene>
    <name evidence="3" type="ORF">BP6252_08844</name>
</gene>
<keyword evidence="1" id="KW-0732">Signal</keyword>
<dbReference type="OrthoDB" id="2591256at2759"/>
<dbReference type="InterPro" id="IPR018909">
    <property type="entry name" value="Eng1_septum"/>
</dbReference>
<reference evidence="3 4" key="1">
    <citation type="journal article" date="2018" name="IMA Fungus">
        <title>IMA Genome-F 9: Draft genome sequence of Annulohypoxylon stygium, Aspergillus mulundensis, Berkeleyomyces basicola (syn. Thielaviopsis basicola), Ceratocystis smalleyi, two Cercospora beticola strains, Coleophoma cylindrospora, Fusarium fracticaudum, Phialophora cf. hyalina, and Morchella septimelata.</title>
        <authorList>
            <person name="Wingfield B.D."/>
            <person name="Bills G.F."/>
            <person name="Dong Y."/>
            <person name="Huang W."/>
            <person name="Nel W.J."/>
            <person name="Swalarsk-Parry B.S."/>
            <person name="Vaghefi N."/>
            <person name="Wilken P.M."/>
            <person name="An Z."/>
            <person name="de Beer Z.W."/>
            <person name="De Vos L."/>
            <person name="Chen L."/>
            <person name="Duong T.A."/>
            <person name="Gao Y."/>
            <person name="Hammerbacher A."/>
            <person name="Kikkert J.R."/>
            <person name="Li Y."/>
            <person name="Li H."/>
            <person name="Li K."/>
            <person name="Li Q."/>
            <person name="Liu X."/>
            <person name="Ma X."/>
            <person name="Naidoo K."/>
            <person name="Pethybridge S.J."/>
            <person name="Sun J."/>
            <person name="Steenkamp E.T."/>
            <person name="van der Nest M.A."/>
            <person name="van Wyk S."/>
            <person name="Wingfield M.J."/>
            <person name="Xiong C."/>
            <person name="Yue Q."/>
            <person name="Zhang X."/>
        </authorList>
    </citation>
    <scope>NUCLEOTIDE SEQUENCE [LARGE SCALE GENOMIC DNA]</scope>
    <source>
        <strain evidence="3 4">BP6252</strain>
    </source>
</reference>
<evidence type="ECO:0000259" key="2">
    <source>
        <dbReference type="Pfam" id="PF10645"/>
    </source>
</evidence>
<feature type="domain" description="Endo-1,3(4)-beta-glucanase 1 carbohydrate binding" evidence="2">
    <location>
        <begin position="25"/>
        <end position="73"/>
    </location>
</feature>
<evidence type="ECO:0000256" key="1">
    <source>
        <dbReference type="SAM" id="SignalP"/>
    </source>
</evidence>
<feature type="signal peptide" evidence="1">
    <location>
        <begin position="1"/>
        <end position="19"/>
    </location>
</feature>
<sequence length="792" mass="86093">MLLFGKLVVRFWLVARVVGQEDLQQCGDAFYSPSKYTCYDSDFLCPVLAGTPTLRCGGDCYLPSIYSCASNHLVYAPEAVTASSETDCASVATTLHLSSPPYENYFSSDCHSSAQVVVTSPLPGSNLTVISPRIVVAWPAGNSGVVTYFAPENGINGTLGIKLLNVTSDFPLQPIYRPGENATNGISVQLQLNSSAILPVAILGSIRTVRDFTEGPSLLHSQIQSALQFSQIDNGVEISRLWLDNITTTTISFTSIDSVVKIDNTTLILEAGTYIYNASFNYPQLEQLNSSSVLNPDSQALITQSPEQTESLSFLSYTTKLTAGAWRFLTYFGRDSMIAALLLQPVLSQGEGGAIEAVIAAVLERINSTDGSVCHEETIGDYATWVNLQENITSTAPSCDYKMIDSDYYLPILMERYFLQSTTGSLRAESFLSTAASFFPSNTNLTYLDLAKINANKIIALAQPFTAPGNQTVDNLIRLKPGQIVGEWRDSTYGIGGGRIPFDVNSALVPAALNSIAALSTAGILPYNASMISGYAKIWEDLTLPFFEVTLPQATAQDRVTRYAALAPKYNNQLTSLPAQASSIEGNVTFYALALEGNNNLSQVAVMNTDTCFRLFMLNTTNQAQLTSFLNTTADSIRRRFPAGLMTDVSMLVANPAFGEPEIYAANWTTSAYHGTVVWSWQLAMMASGLQAQLARCIPTTNGRATPDFCGTASVYENVKHAYNVLWESIEANRQHLSTEVWSWIYAADTDKFVFEDLGALPPPPGQSPTESDVVQLWSLAFLAVGRDARFQ</sequence>
<accession>A0A3D8R7L5</accession>
<dbReference type="STRING" id="1849047.A0A3D8R7L5"/>
<feature type="chain" id="PRO_5017714411" evidence="1">
    <location>
        <begin position="20"/>
        <end position="792"/>
    </location>
</feature>
<evidence type="ECO:0000313" key="4">
    <source>
        <dbReference type="Proteomes" id="UP000256645"/>
    </source>
</evidence>
<keyword evidence="4" id="KW-1185">Reference proteome</keyword>